<evidence type="ECO:0000313" key="3">
    <source>
        <dbReference type="EMBL" id="MBC5784615.1"/>
    </source>
</evidence>
<keyword evidence="2" id="KW-0732">Signal</keyword>
<dbReference type="Proteomes" id="UP000608513">
    <property type="component" value="Unassembled WGS sequence"/>
</dbReference>
<evidence type="ECO:0000256" key="1">
    <source>
        <dbReference type="SAM" id="MobiDB-lite"/>
    </source>
</evidence>
<dbReference type="SUPFAM" id="SSF53955">
    <property type="entry name" value="Lysozyme-like"/>
    <property type="match status" value="1"/>
</dbReference>
<feature type="chain" id="PRO_5036781472" description="Lytic transglycosylase domain-containing protein" evidence="2">
    <location>
        <begin position="23"/>
        <end position="285"/>
    </location>
</feature>
<sequence>MLRRRASVLGAATLLLAGSAMAASPATPASSLPRDAGLRWVSSSAGQTLDPASRLRLARSAADRAGLAEVGLDFRDVYGLIHAETSWVPRDGKGKNGVTSEGLAQFEPATARAVGLRDPQDAVQAVHAAARLLREAAVWSAQRIGGLGLSAQQRAAKLREGVSIYYNLSSQARSAWNGLNTDRLPVETQRHIRNLRAGAAQADQLNARLGGPSLPPLPPEELTRVATTRRAAPQPAGTIEWSGSGGEGPNAGRRSYVVLSDGTVRPQKNGEVPAGAIQWTKRGKG</sequence>
<proteinExistence type="predicted"/>
<feature type="signal peptide" evidence="2">
    <location>
        <begin position="1"/>
        <end position="22"/>
    </location>
</feature>
<keyword evidence="4" id="KW-1185">Reference proteome</keyword>
<organism evidence="3 4">
    <name type="scientific">Ramlibacter cellulosilyticus</name>
    <dbReference type="NCBI Taxonomy" id="2764187"/>
    <lineage>
        <taxon>Bacteria</taxon>
        <taxon>Pseudomonadati</taxon>
        <taxon>Pseudomonadota</taxon>
        <taxon>Betaproteobacteria</taxon>
        <taxon>Burkholderiales</taxon>
        <taxon>Comamonadaceae</taxon>
        <taxon>Ramlibacter</taxon>
    </lineage>
</organism>
<dbReference type="InterPro" id="IPR023346">
    <property type="entry name" value="Lysozyme-like_dom_sf"/>
</dbReference>
<reference evidence="3" key="1">
    <citation type="submission" date="2020-08" db="EMBL/GenBank/DDBJ databases">
        <title>Ramlibacter sp. USB13 16S ribosomal RNA gene genome sequencing and assembly.</title>
        <authorList>
            <person name="Kang M."/>
        </authorList>
    </citation>
    <scope>NUCLEOTIDE SEQUENCE</scope>
    <source>
        <strain evidence="3">USB13</strain>
    </source>
</reference>
<protein>
    <recommendedName>
        <fullName evidence="5">Lytic transglycosylase domain-containing protein</fullName>
    </recommendedName>
</protein>
<name>A0A923SC64_9BURK</name>
<dbReference type="RefSeq" id="WP_187077362.1">
    <property type="nucleotide sequence ID" value="NZ_JACORT010000007.1"/>
</dbReference>
<dbReference type="Gene3D" id="1.10.530.10">
    <property type="match status" value="1"/>
</dbReference>
<dbReference type="EMBL" id="JACORT010000007">
    <property type="protein sequence ID" value="MBC5784615.1"/>
    <property type="molecule type" value="Genomic_DNA"/>
</dbReference>
<comment type="caution">
    <text evidence="3">The sequence shown here is derived from an EMBL/GenBank/DDBJ whole genome shotgun (WGS) entry which is preliminary data.</text>
</comment>
<gene>
    <name evidence="3" type="ORF">H8N03_16825</name>
</gene>
<evidence type="ECO:0000313" key="4">
    <source>
        <dbReference type="Proteomes" id="UP000608513"/>
    </source>
</evidence>
<evidence type="ECO:0008006" key="5">
    <source>
        <dbReference type="Google" id="ProtNLM"/>
    </source>
</evidence>
<evidence type="ECO:0000256" key="2">
    <source>
        <dbReference type="SAM" id="SignalP"/>
    </source>
</evidence>
<accession>A0A923SC64</accession>
<feature type="region of interest" description="Disordered" evidence="1">
    <location>
        <begin position="231"/>
        <end position="285"/>
    </location>
</feature>
<dbReference type="AlphaFoldDB" id="A0A923SC64"/>